<evidence type="ECO:0000256" key="1">
    <source>
        <dbReference type="SAM" id="Phobius"/>
    </source>
</evidence>
<dbReference type="Proteomes" id="UP000658514">
    <property type="component" value="Unassembled WGS sequence"/>
</dbReference>
<feature type="transmembrane region" description="Helical" evidence="1">
    <location>
        <begin position="78"/>
        <end position="101"/>
    </location>
</feature>
<keyword evidence="3" id="KW-1185">Reference proteome</keyword>
<name>A0ABR8AJB1_9CYAN</name>
<feature type="transmembrane region" description="Helical" evidence="1">
    <location>
        <begin position="121"/>
        <end position="145"/>
    </location>
</feature>
<keyword evidence="1" id="KW-0812">Transmembrane</keyword>
<accession>A0ABR8AJB1</accession>
<keyword evidence="1" id="KW-1133">Transmembrane helix</keyword>
<dbReference type="EMBL" id="JACJQH010000073">
    <property type="protein sequence ID" value="MBD2199979.1"/>
    <property type="molecule type" value="Genomic_DNA"/>
</dbReference>
<proteinExistence type="predicted"/>
<feature type="transmembrane region" description="Helical" evidence="1">
    <location>
        <begin position="157"/>
        <end position="179"/>
    </location>
</feature>
<evidence type="ECO:0000313" key="3">
    <source>
        <dbReference type="Proteomes" id="UP000658514"/>
    </source>
</evidence>
<organism evidence="2 3">
    <name type="scientific">Calothrix parietina FACHB-288</name>
    <dbReference type="NCBI Taxonomy" id="2692896"/>
    <lineage>
        <taxon>Bacteria</taxon>
        <taxon>Bacillati</taxon>
        <taxon>Cyanobacteriota</taxon>
        <taxon>Cyanophyceae</taxon>
        <taxon>Nostocales</taxon>
        <taxon>Calotrichaceae</taxon>
        <taxon>Calothrix</taxon>
    </lineage>
</organism>
<comment type="caution">
    <text evidence="2">The sequence shown here is derived from an EMBL/GenBank/DDBJ whole genome shotgun (WGS) entry which is preliminary data.</text>
</comment>
<gene>
    <name evidence="2" type="ORF">H6G24_31680</name>
</gene>
<keyword evidence="1" id="KW-0472">Membrane</keyword>
<sequence length="187" mass="20489">MLSKSDKYVDSRQENYARLSPLMLIANTTAILDVIINPSWGGITIFGISALGTLSIFWRRELSGFLNTTAKFSRRYKITSSALTVLGAFLLLDALSTTAQAQFFQNAETWMTGQFTGAQEAITLSFNVLRGLFILYLGISLVRVVQAARQDEDWQNLARTPMIILIAVTMGDILANLIIGGGTGTKT</sequence>
<feature type="transmembrane region" description="Helical" evidence="1">
    <location>
        <begin position="42"/>
        <end position="58"/>
    </location>
</feature>
<protein>
    <submittedName>
        <fullName evidence="2">Uncharacterized protein</fullName>
    </submittedName>
</protein>
<dbReference type="RefSeq" id="WP_190546977.1">
    <property type="nucleotide sequence ID" value="NZ_CAWPNO010000110.1"/>
</dbReference>
<evidence type="ECO:0000313" key="2">
    <source>
        <dbReference type="EMBL" id="MBD2199979.1"/>
    </source>
</evidence>
<reference evidence="2 3" key="1">
    <citation type="journal article" date="2020" name="ISME J.">
        <title>Comparative genomics reveals insights into cyanobacterial evolution and habitat adaptation.</title>
        <authorList>
            <person name="Chen M.Y."/>
            <person name="Teng W.K."/>
            <person name="Zhao L."/>
            <person name="Hu C.X."/>
            <person name="Zhou Y.K."/>
            <person name="Han B.P."/>
            <person name="Song L.R."/>
            <person name="Shu W.S."/>
        </authorList>
    </citation>
    <scope>NUCLEOTIDE SEQUENCE [LARGE SCALE GENOMIC DNA]</scope>
    <source>
        <strain evidence="2 3">FACHB-288</strain>
    </source>
</reference>